<evidence type="ECO:0000256" key="4">
    <source>
        <dbReference type="ARBA" id="ARBA00022723"/>
    </source>
</evidence>
<dbReference type="EMBL" id="MU006231">
    <property type="protein sequence ID" value="KAF2824028.1"/>
    <property type="molecule type" value="Genomic_DNA"/>
</dbReference>
<organism evidence="9 10">
    <name type="scientific">Ophiobolus disseminans</name>
    <dbReference type="NCBI Taxonomy" id="1469910"/>
    <lineage>
        <taxon>Eukaryota</taxon>
        <taxon>Fungi</taxon>
        <taxon>Dikarya</taxon>
        <taxon>Ascomycota</taxon>
        <taxon>Pezizomycotina</taxon>
        <taxon>Dothideomycetes</taxon>
        <taxon>Pleosporomycetidae</taxon>
        <taxon>Pleosporales</taxon>
        <taxon>Pleosporineae</taxon>
        <taxon>Phaeosphaeriaceae</taxon>
        <taxon>Ophiobolus</taxon>
    </lineage>
</organism>
<comment type="cofactor">
    <cofactor evidence="1">
        <name>pyridoxal 5'-phosphate</name>
        <dbReference type="ChEBI" id="CHEBI:597326"/>
    </cofactor>
</comment>
<keyword evidence="5" id="KW-0663">Pyridoxal phosphate</keyword>
<dbReference type="GO" id="GO:0003824">
    <property type="term" value="F:catalytic activity"/>
    <property type="evidence" value="ECO:0007669"/>
    <property type="project" value="InterPro"/>
</dbReference>
<name>A0A6A6ZTD4_9PLEO</name>
<dbReference type="PANTHER" id="PTHR30538">
    <property type="entry name" value="LYSINE 2,3-AMINOMUTASE-RELATED"/>
    <property type="match status" value="1"/>
</dbReference>
<keyword evidence="7" id="KW-0411">Iron-sulfur</keyword>
<dbReference type="OrthoDB" id="5396721at2759"/>
<evidence type="ECO:0000313" key="9">
    <source>
        <dbReference type="EMBL" id="KAF2824028.1"/>
    </source>
</evidence>
<evidence type="ECO:0000256" key="5">
    <source>
        <dbReference type="ARBA" id="ARBA00022898"/>
    </source>
</evidence>
<dbReference type="SFLD" id="SFLDG01070">
    <property type="entry name" value="PLP-dependent"/>
    <property type="match status" value="1"/>
</dbReference>
<reference evidence="9" key="1">
    <citation type="journal article" date="2020" name="Stud. Mycol.">
        <title>101 Dothideomycetes genomes: a test case for predicting lifestyles and emergence of pathogens.</title>
        <authorList>
            <person name="Haridas S."/>
            <person name="Albert R."/>
            <person name="Binder M."/>
            <person name="Bloem J."/>
            <person name="Labutti K."/>
            <person name="Salamov A."/>
            <person name="Andreopoulos B."/>
            <person name="Baker S."/>
            <person name="Barry K."/>
            <person name="Bills G."/>
            <person name="Bluhm B."/>
            <person name="Cannon C."/>
            <person name="Castanera R."/>
            <person name="Culley D."/>
            <person name="Daum C."/>
            <person name="Ezra D."/>
            <person name="Gonzalez J."/>
            <person name="Henrissat B."/>
            <person name="Kuo A."/>
            <person name="Liang C."/>
            <person name="Lipzen A."/>
            <person name="Lutzoni F."/>
            <person name="Magnuson J."/>
            <person name="Mondo S."/>
            <person name="Nolan M."/>
            <person name="Ohm R."/>
            <person name="Pangilinan J."/>
            <person name="Park H.-J."/>
            <person name="Ramirez L."/>
            <person name="Alfaro M."/>
            <person name="Sun H."/>
            <person name="Tritt A."/>
            <person name="Yoshinaga Y."/>
            <person name="Zwiers L.-H."/>
            <person name="Turgeon B."/>
            <person name="Goodwin S."/>
            <person name="Spatafora J."/>
            <person name="Crous P."/>
            <person name="Grigoriev I."/>
        </authorList>
    </citation>
    <scope>NUCLEOTIDE SEQUENCE</scope>
    <source>
        <strain evidence="9">CBS 113818</strain>
    </source>
</reference>
<dbReference type="PANTHER" id="PTHR30538:SF0">
    <property type="entry name" value="L-LYSINE 2,3-AMINOMUTASE AQ_1632-RELATED"/>
    <property type="match status" value="1"/>
</dbReference>
<dbReference type="Proteomes" id="UP000799424">
    <property type="component" value="Unassembled WGS sequence"/>
</dbReference>
<sequence length="481" mass="54864">MGWRSSRHQHTTAPTVSSRTAFNYDATTLRLYTRSKIESIFKTFAPQLDSKQYIASAAIFPMRVNNYVLENLIDWAVVPNDPIFKLVFPQPEMLSADHLQTMLAILSRPESSRVQVRNTAEQIRGTLNAHPARQKEENVPKMDGKPVSGLQHKYRETVLFFPMEGQFCHSYCTYCFRWAQFTSVGSTQQFKSSDTQLLPDYISRYPQVSDILLTGGDPIVMSAAVLAKYIRPLLDSSKTAHLKTIRIGTKSLGYWPMRYTSDADAKDLLKLFDDVHKAGKQVSIQAHVSHPRELQTRVAREAVRLIRMTGAQIRSQAPLIRHVNDSADLWRDMWREQVALGIVPYYMFVERDTGPRDYFSVPFSEAYEIFTKAYQQVSGLCRTVRGPSMSYSAGKVAVLGIEEMYGQRVFVLKFLQARVPSWTSRVFFAAFDARATWFDELKPAFGDDQFFFEKEYEELGGKSHEGSSGQVRFREGLASRG</sequence>
<evidence type="ECO:0000256" key="6">
    <source>
        <dbReference type="ARBA" id="ARBA00023004"/>
    </source>
</evidence>
<gene>
    <name evidence="9" type="ORF">CC86DRAFT_298394</name>
</gene>
<dbReference type="GO" id="GO:0051539">
    <property type="term" value="F:4 iron, 4 sulfur cluster binding"/>
    <property type="evidence" value="ECO:0007669"/>
    <property type="project" value="UniProtKB-KW"/>
</dbReference>
<evidence type="ECO:0008006" key="11">
    <source>
        <dbReference type="Google" id="ProtNLM"/>
    </source>
</evidence>
<dbReference type="Gene3D" id="3.20.20.70">
    <property type="entry name" value="Aldolase class I"/>
    <property type="match status" value="1"/>
</dbReference>
<dbReference type="InterPro" id="IPR003739">
    <property type="entry name" value="Lys_aminomutase/Glu_NH3_mut"/>
</dbReference>
<protein>
    <recommendedName>
        <fullName evidence="11">Lysine 2,3-aminomutase</fullName>
    </recommendedName>
</protein>
<keyword evidence="10" id="KW-1185">Reference proteome</keyword>
<evidence type="ECO:0000256" key="2">
    <source>
        <dbReference type="ARBA" id="ARBA00022485"/>
    </source>
</evidence>
<feature type="region of interest" description="Disordered" evidence="8">
    <location>
        <begin position="460"/>
        <end position="481"/>
    </location>
</feature>
<evidence type="ECO:0000256" key="3">
    <source>
        <dbReference type="ARBA" id="ARBA00022691"/>
    </source>
</evidence>
<dbReference type="AlphaFoldDB" id="A0A6A6ZTD4"/>
<dbReference type="SFLD" id="SFLDS00029">
    <property type="entry name" value="Radical_SAM"/>
    <property type="match status" value="1"/>
</dbReference>
<evidence type="ECO:0000256" key="7">
    <source>
        <dbReference type="ARBA" id="ARBA00023014"/>
    </source>
</evidence>
<keyword evidence="3" id="KW-0949">S-adenosyl-L-methionine</keyword>
<keyword evidence="6" id="KW-0408">Iron</keyword>
<dbReference type="InterPro" id="IPR058240">
    <property type="entry name" value="rSAM_sf"/>
</dbReference>
<keyword evidence="4" id="KW-0479">Metal-binding</keyword>
<proteinExistence type="predicted"/>
<dbReference type="InterPro" id="IPR013785">
    <property type="entry name" value="Aldolase_TIM"/>
</dbReference>
<dbReference type="InterPro" id="IPR007197">
    <property type="entry name" value="rSAM"/>
</dbReference>
<dbReference type="SUPFAM" id="SSF102114">
    <property type="entry name" value="Radical SAM enzymes"/>
    <property type="match status" value="1"/>
</dbReference>
<evidence type="ECO:0000313" key="10">
    <source>
        <dbReference type="Proteomes" id="UP000799424"/>
    </source>
</evidence>
<dbReference type="GO" id="GO:0046872">
    <property type="term" value="F:metal ion binding"/>
    <property type="evidence" value="ECO:0007669"/>
    <property type="project" value="UniProtKB-KW"/>
</dbReference>
<evidence type="ECO:0000256" key="8">
    <source>
        <dbReference type="SAM" id="MobiDB-lite"/>
    </source>
</evidence>
<accession>A0A6A6ZTD4</accession>
<evidence type="ECO:0000256" key="1">
    <source>
        <dbReference type="ARBA" id="ARBA00001933"/>
    </source>
</evidence>
<feature type="compositionally biased region" description="Basic and acidic residues" evidence="8">
    <location>
        <begin position="472"/>
        <end position="481"/>
    </location>
</feature>
<keyword evidence="2" id="KW-0004">4Fe-4S</keyword>